<protein>
    <submittedName>
        <fullName evidence="2">Uncharacterized protein</fullName>
    </submittedName>
</protein>
<feature type="transmembrane region" description="Helical" evidence="1">
    <location>
        <begin position="21"/>
        <end position="40"/>
    </location>
</feature>
<organism evidence="2 3">
    <name type="scientific">Candidatus Methylumidiphilus alinenensis</name>
    <dbReference type="NCBI Taxonomy" id="2202197"/>
    <lineage>
        <taxon>Bacteria</taxon>
        <taxon>Pseudomonadati</taxon>
        <taxon>Pseudomonadota</taxon>
        <taxon>Gammaproteobacteria</taxon>
        <taxon>Methylococcales</taxon>
        <taxon>Candidatus Methylumidiphilus</taxon>
    </lineage>
</organism>
<gene>
    <name evidence="2" type="ORF">DM484_12910</name>
</gene>
<reference evidence="2 3" key="1">
    <citation type="journal article" date="2018" name="Aquat. Microb. Ecol.">
        <title>Gammaproteobacterial methanotrophs dominate.</title>
        <authorList>
            <person name="Rissanen A.J."/>
            <person name="Saarenheimo J."/>
            <person name="Tiirola M."/>
            <person name="Peura S."/>
            <person name="Aalto S.L."/>
            <person name="Karvinen A."/>
            <person name="Nykanen H."/>
        </authorList>
    </citation>
    <scope>NUCLEOTIDE SEQUENCE [LARGE SCALE GENOMIC DNA]</scope>
    <source>
        <strain evidence="2">AMbin10</strain>
    </source>
</reference>
<evidence type="ECO:0000313" key="2">
    <source>
        <dbReference type="EMBL" id="PZN78427.1"/>
    </source>
</evidence>
<dbReference type="AlphaFoldDB" id="A0A2W4T6M1"/>
<sequence length="436" mass="48712">MDSQYHLTVLSGTLPKIMLRLVYAAGAAVLSLAVVAVLVIDSEPWVWQKAASPQHYLVTTRNILHSTSKPQDHTNDKVREIALTEEDLTAVANFVLTRKNLDGFAQANIFDKRLVILMTIKLPVRFANYYLNLKLIADDAEPMAFVKQVKAGFIALPKPLARMLFWWLTHTTRFGRNIQLTLPLFQEVRIGEGKLRISLNWDRNVMGEVQELVSDLADKERMRVYHSKLAELVSQSQLRRFIGLSTLLRPLFALAKERSEVEGGEAREENRALILVLAAYANGKSLESAIYPGAVPLKLDLREVLLHRRIDAAQHFTASAVLAISGHRAFADMVGLAKEFNDTHGGSGFSFIDLAADRAGALFGKMAVSSEETARRVQAILSQNSEESIFMPAIKDLPENLAAEDFAQRFGDIDSPEFQEMKKKIEDRIAGCALYH</sequence>
<name>A0A2W4T6M1_9GAMM</name>
<keyword evidence="1" id="KW-0472">Membrane</keyword>
<evidence type="ECO:0000313" key="3">
    <source>
        <dbReference type="Proteomes" id="UP000249396"/>
    </source>
</evidence>
<proteinExistence type="predicted"/>
<comment type="caution">
    <text evidence="2">The sequence shown here is derived from an EMBL/GenBank/DDBJ whole genome shotgun (WGS) entry which is preliminary data.</text>
</comment>
<dbReference type="EMBL" id="QJPH01000319">
    <property type="protein sequence ID" value="PZN78427.1"/>
    <property type="molecule type" value="Genomic_DNA"/>
</dbReference>
<keyword evidence="1" id="KW-1133">Transmembrane helix</keyword>
<dbReference type="Proteomes" id="UP000249396">
    <property type="component" value="Unassembled WGS sequence"/>
</dbReference>
<evidence type="ECO:0000256" key="1">
    <source>
        <dbReference type="SAM" id="Phobius"/>
    </source>
</evidence>
<accession>A0A2W4T6M1</accession>
<keyword evidence="1" id="KW-0812">Transmembrane</keyword>